<dbReference type="Pfam" id="PF00249">
    <property type="entry name" value="Myb_DNA-binding"/>
    <property type="match status" value="1"/>
</dbReference>
<evidence type="ECO:0000259" key="7">
    <source>
        <dbReference type="PROSITE" id="PS51294"/>
    </source>
</evidence>
<dbReference type="Proteomes" id="UP001150925">
    <property type="component" value="Unassembled WGS sequence"/>
</dbReference>
<feature type="compositionally biased region" description="Basic and acidic residues" evidence="5">
    <location>
        <begin position="386"/>
        <end position="400"/>
    </location>
</feature>
<feature type="region of interest" description="Disordered" evidence="5">
    <location>
        <begin position="1322"/>
        <end position="1363"/>
    </location>
</feature>
<name>A0A9W8ATL6_9FUNG</name>
<dbReference type="SMART" id="SM00717">
    <property type="entry name" value="SANT"/>
    <property type="match status" value="1"/>
</dbReference>
<feature type="region of interest" description="Disordered" evidence="5">
    <location>
        <begin position="432"/>
        <end position="628"/>
    </location>
</feature>
<dbReference type="PANTHER" id="PTHR46621:SF1">
    <property type="entry name" value="SNRNA-ACTIVATING PROTEIN COMPLEX SUBUNIT 4"/>
    <property type="match status" value="1"/>
</dbReference>
<dbReference type="GO" id="GO:0001006">
    <property type="term" value="F:RNA polymerase III type 3 promoter sequence-specific DNA binding"/>
    <property type="evidence" value="ECO:0007669"/>
    <property type="project" value="TreeGrafter"/>
</dbReference>
<evidence type="ECO:0000259" key="6">
    <source>
        <dbReference type="PROSITE" id="PS50090"/>
    </source>
</evidence>
<dbReference type="InterPro" id="IPR017930">
    <property type="entry name" value="Myb_dom"/>
</dbReference>
<feature type="domain" description="Myb-like" evidence="6">
    <location>
        <begin position="933"/>
        <end position="984"/>
    </location>
</feature>
<reference evidence="8" key="1">
    <citation type="submission" date="2022-07" db="EMBL/GenBank/DDBJ databases">
        <title>Phylogenomic reconstructions and comparative analyses of Kickxellomycotina fungi.</title>
        <authorList>
            <person name="Reynolds N.K."/>
            <person name="Stajich J.E."/>
            <person name="Barry K."/>
            <person name="Grigoriev I.V."/>
            <person name="Crous P."/>
            <person name="Smith M.E."/>
        </authorList>
    </citation>
    <scope>NUCLEOTIDE SEQUENCE</scope>
    <source>
        <strain evidence="8">RSA 1196</strain>
    </source>
</reference>
<keyword evidence="2" id="KW-0238">DNA-binding</keyword>
<feature type="compositionally biased region" description="Polar residues" evidence="5">
    <location>
        <begin position="1088"/>
        <end position="1099"/>
    </location>
</feature>
<dbReference type="GO" id="GO:0042796">
    <property type="term" value="P:snRNA transcription by RNA polymerase III"/>
    <property type="evidence" value="ECO:0007669"/>
    <property type="project" value="TreeGrafter"/>
</dbReference>
<dbReference type="SUPFAM" id="SSF46689">
    <property type="entry name" value="Homeodomain-like"/>
    <property type="match status" value="1"/>
</dbReference>
<feature type="domain" description="HTH myb-type" evidence="7">
    <location>
        <begin position="929"/>
        <end position="988"/>
    </location>
</feature>
<dbReference type="PROSITE" id="PS51294">
    <property type="entry name" value="HTH_MYB"/>
    <property type="match status" value="1"/>
</dbReference>
<dbReference type="GO" id="GO:0000978">
    <property type="term" value="F:RNA polymerase II cis-regulatory region sequence-specific DNA binding"/>
    <property type="evidence" value="ECO:0007669"/>
    <property type="project" value="TreeGrafter"/>
</dbReference>
<feature type="compositionally biased region" description="Basic residues" evidence="5">
    <location>
        <begin position="519"/>
        <end position="533"/>
    </location>
</feature>
<feature type="region of interest" description="Disordered" evidence="5">
    <location>
        <begin position="1082"/>
        <end position="1105"/>
    </location>
</feature>
<dbReference type="InterPro" id="IPR051575">
    <property type="entry name" value="Myb-like_DNA-bd"/>
</dbReference>
<dbReference type="OrthoDB" id="2143914at2759"/>
<proteinExistence type="predicted"/>
<feature type="region of interest" description="Disordered" evidence="5">
    <location>
        <begin position="336"/>
        <end position="407"/>
    </location>
</feature>
<comment type="caution">
    <text evidence="8">The sequence shown here is derived from an EMBL/GenBank/DDBJ whole genome shotgun (WGS) entry which is preliminary data.</text>
</comment>
<feature type="compositionally biased region" description="Polar residues" evidence="5">
    <location>
        <begin position="645"/>
        <end position="655"/>
    </location>
</feature>
<dbReference type="CDD" id="cd00167">
    <property type="entry name" value="SANT"/>
    <property type="match status" value="1"/>
</dbReference>
<dbReference type="InterPro" id="IPR001005">
    <property type="entry name" value="SANT/Myb"/>
</dbReference>
<gene>
    <name evidence="8" type="ORF">IWQ62_001423</name>
</gene>
<dbReference type="PANTHER" id="PTHR46621">
    <property type="entry name" value="SNRNA-ACTIVATING PROTEIN COMPLEX SUBUNIT 4"/>
    <property type="match status" value="1"/>
</dbReference>
<feature type="compositionally biased region" description="Polar residues" evidence="5">
    <location>
        <begin position="1346"/>
        <end position="1363"/>
    </location>
</feature>
<evidence type="ECO:0000256" key="4">
    <source>
        <dbReference type="ARBA" id="ARBA00023242"/>
    </source>
</evidence>
<keyword evidence="4" id="KW-0539">Nucleus</keyword>
<evidence type="ECO:0000256" key="3">
    <source>
        <dbReference type="ARBA" id="ARBA00023163"/>
    </source>
</evidence>
<feature type="compositionally biased region" description="Polar residues" evidence="5">
    <location>
        <begin position="770"/>
        <end position="783"/>
    </location>
</feature>
<feature type="region of interest" description="Disordered" evidence="5">
    <location>
        <begin position="268"/>
        <end position="317"/>
    </location>
</feature>
<feature type="region of interest" description="Disordered" evidence="5">
    <location>
        <begin position="1234"/>
        <end position="1261"/>
    </location>
</feature>
<keyword evidence="3" id="KW-0804">Transcription</keyword>
<evidence type="ECO:0000256" key="1">
    <source>
        <dbReference type="ARBA" id="ARBA00023015"/>
    </source>
</evidence>
<evidence type="ECO:0000256" key="2">
    <source>
        <dbReference type="ARBA" id="ARBA00023125"/>
    </source>
</evidence>
<feature type="compositionally biased region" description="Basic and acidic residues" evidence="5">
    <location>
        <begin position="442"/>
        <end position="458"/>
    </location>
</feature>
<organism evidence="8 9">
    <name type="scientific">Dispira parvispora</name>
    <dbReference type="NCBI Taxonomy" id="1520584"/>
    <lineage>
        <taxon>Eukaryota</taxon>
        <taxon>Fungi</taxon>
        <taxon>Fungi incertae sedis</taxon>
        <taxon>Zoopagomycota</taxon>
        <taxon>Kickxellomycotina</taxon>
        <taxon>Dimargaritomycetes</taxon>
        <taxon>Dimargaritales</taxon>
        <taxon>Dimargaritaceae</taxon>
        <taxon>Dispira</taxon>
    </lineage>
</organism>
<feature type="region of interest" description="Disordered" evidence="5">
    <location>
        <begin position="27"/>
        <end position="66"/>
    </location>
</feature>
<accession>A0A9W8ATL6</accession>
<feature type="compositionally biased region" description="Polar residues" evidence="5">
    <location>
        <begin position="47"/>
        <end position="66"/>
    </location>
</feature>
<feature type="compositionally biased region" description="Basic residues" evidence="5">
    <location>
        <begin position="540"/>
        <end position="550"/>
    </location>
</feature>
<keyword evidence="1" id="KW-0805">Transcription regulation</keyword>
<feature type="compositionally biased region" description="Basic and acidic residues" evidence="5">
    <location>
        <begin position="709"/>
        <end position="718"/>
    </location>
</feature>
<feature type="compositionally biased region" description="Low complexity" evidence="5">
    <location>
        <begin position="672"/>
        <end position="685"/>
    </location>
</feature>
<evidence type="ECO:0000313" key="9">
    <source>
        <dbReference type="Proteomes" id="UP001150925"/>
    </source>
</evidence>
<sequence length="1363" mass="146558">MPTPESTEKVADTINGVLTQSTALETPLPRLHCSSPTSALPPPNPVAGQTQHSRNGSVHSPSPQTHADSLRHLKHIFGVIRRHVIEWGPHARWQVTVDRLPSRREVGTSRPGSQSHDVGAITLHEEELPNPSSARIPAEQLLSLGPADIAALPSTALRTYLGEAVHLLRGKLSADETPLPRRYRFHSDSQPAPQWGVFSPAVHPSEPDKPVAKACRDSEMGHAQTPSNGLSLLADQVLAIAQKQGKGVENITQSSTTLPWEDSNACLRNNSRSPMEGVGSVTSKGLHRDSHPSTLVFSTDDINRRSRSGSPAHQSLASCKSSQSLFDLFERCRRESLKPSSPPLSDDTTAKPFPLVRSKTYSGHRPEKSTDYSPAVSSGLSSPPDEPDRQDAPSGHHDTFHSASSLHNVTTKVRHITDAESNVKLAVATLGSKQSQSPFPLFHHDDQGTTAESHWKSDDGDDDSSVHSDSQAALDSHAARPNGPPISQGKNRTYRPISFSKFKRKPLSNSGNVGYTKPRSSKGNRLLNKRKHSIPSQQVKRGRIHSKPRSSTKLTIRIPSLPRGHNPEDGRGSRMSRAYPEQPIHGRTNGATGPPRSPYSVDDILNSASDAGRSPLTAPMRGSGGRTILEAPMGRLDINTQAAAQYSNGSSSQPDTDSDIPHTGLLPPLVPVLPRTRPTPSSPSTKEGGWRELMGRISRRGQESGGDSPVRRRLEEKLYSPIKRLTASRHSTDTTGEAGSAEAGGEEEGNQGASSSFRSLFGLKKRPTSLHRTGSQAPTSASGGQRDIPAPDKSQEGYAGQSKVPVTKPIVTHAEESSGKDYQHQHPSVYSSQVSVAQGSRTTSAFHPPVQRTEGIPVASCAATSVSNGGSAVVSTMPQLGATPLPTTSAGTSGLQTDMSHTSSRYYRQVTASRMAPYITTSRFGIPYHPTKRRRSVYAKWSSSEDILLRVATCKYREKNWDSIAREVPGRTYHQCRQRWNKTLKFLNPLTPEELKTGKLAVPVDVEGARATVLAALENAKANATLQDMTPSESHRDLSNQRHRHHHHSSSYVVMPSVDGMVNPYLHPGSPTMVVDSHYTARAPPPMMQSSALLTSSHTGPHPRSVHRRLSLATISTGGSPVYNGFHQSPVDARSTGLIAPPSATLPSFSASFPKPDVSAAYPSASSSSSSLVPGTPNGYPTVAHSSAGDSHVYVVSNDPVLPRGSENLPPFPPSPSAWGSYPTSPIAHKAFASEPHLPNPVHNGPKFDNTTAEERPQGYRRHLQKVSSKIGRIMHGNSVSDASKSPLSPTVATGEIGKEKVTMSNGGGLVAQVVPSSIVSQQSNPTDQNIRLPPPSTWSPLTEDYATSQHQSPGSLSRLINH</sequence>
<feature type="region of interest" description="Disordered" evidence="5">
    <location>
        <begin position="1024"/>
        <end position="1049"/>
    </location>
</feature>
<dbReference type="PROSITE" id="PS50090">
    <property type="entry name" value="MYB_LIKE"/>
    <property type="match status" value="1"/>
</dbReference>
<dbReference type="InterPro" id="IPR009057">
    <property type="entry name" value="Homeodomain-like_sf"/>
</dbReference>
<protein>
    <submittedName>
        <fullName evidence="8">Uncharacterized protein</fullName>
    </submittedName>
</protein>
<feature type="compositionally biased region" description="Polar residues" evidence="5">
    <location>
        <begin position="308"/>
        <end position="317"/>
    </location>
</feature>
<dbReference type="GO" id="GO:0019185">
    <property type="term" value="C:snRNA-activating protein complex"/>
    <property type="evidence" value="ECO:0007669"/>
    <property type="project" value="TreeGrafter"/>
</dbReference>
<dbReference type="EMBL" id="JANBPY010000225">
    <property type="protein sequence ID" value="KAJ1968144.1"/>
    <property type="molecule type" value="Genomic_DNA"/>
</dbReference>
<dbReference type="GO" id="GO:0042795">
    <property type="term" value="P:snRNA transcription by RNA polymerase II"/>
    <property type="evidence" value="ECO:0007669"/>
    <property type="project" value="TreeGrafter"/>
</dbReference>
<evidence type="ECO:0000313" key="8">
    <source>
        <dbReference type="EMBL" id="KAJ1968144.1"/>
    </source>
</evidence>
<evidence type="ECO:0000256" key="5">
    <source>
        <dbReference type="SAM" id="MobiDB-lite"/>
    </source>
</evidence>
<feature type="compositionally biased region" description="Polar residues" evidence="5">
    <location>
        <begin position="371"/>
        <end position="381"/>
    </location>
</feature>
<dbReference type="Gene3D" id="1.10.10.60">
    <property type="entry name" value="Homeodomain-like"/>
    <property type="match status" value="1"/>
</dbReference>
<feature type="region of interest" description="Disordered" evidence="5">
    <location>
        <begin position="645"/>
        <end position="806"/>
    </location>
</feature>
<keyword evidence="9" id="KW-1185">Reference proteome</keyword>